<comment type="caution">
    <text evidence="2">The sequence shown here is derived from an EMBL/GenBank/DDBJ whole genome shotgun (WGS) entry which is preliminary data.</text>
</comment>
<organism evidence="2 3">
    <name type="scientific">Pleurodeles waltl</name>
    <name type="common">Iberian ribbed newt</name>
    <dbReference type="NCBI Taxonomy" id="8319"/>
    <lineage>
        <taxon>Eukaryota</taxon>
        <taxon>Metazoa</taxon>
        <taxon>Chordata</taxon>
        <taxon>Craniata</taxon>
        <taxon>Vertebrata</taxon>
        <taxon>Euteleostomi</taxon>
        <taxon>Amphibia</taxon>
        <taxon>Batrachia</taxon>
        <taxon>Caudata</taxon>
        <taxon>Salamandroidea</taxon>
        <taxon>Salamandridae</taxon>
        <taxon>Pleurodelinae</taxon>
        <taxon>Pleurodeles</taxon>
    </lineage>
</organism>
<evidence type="ECO:0000256" key="1">
    <source>
        <dbReference type="SAM" id="MobiDB-lite"/>
    </source>
</evidence>
<dbReference type="Proteomes" id="UP001066276">
    <property type="component" value="Chromosome 3_2"/>
</dbReference>
<feature type="region of interest" description="Disordered" evidence="1">
    <location>
        <begin position="77"/>
        <end position="120"/>
    </location>
</feature>
<accession>A0AAV7TSE5</accession>
<feature type="compositionally biased region" description="Polar residues" evidence="1">
    <location>
        <begin position="93"/>
        <end position="103"/>
    </location>
</feature>
<protein>
    <submittedName>
        <fullName evidence="2">Uncharacterized protein</fullName>
    </submittedName>
</protein>
<reference evidence="2" key="1">
    <citation type="journal article" date="2022" name="bioRxiv">
        <title>Sequencing and chromosome-scale assembly of the giantPleurodeles waltlgenome.</title>
        <authorList>
            <person name="Brown T."/>
            <person name="Elewa A."/>
            <person name="Iarovenko S."/>
            <person name="Subramanian E."/>
            <person name="Araus A.J."/>
            <person name="Petzold A."/>
            <person name="Susuki M."/>
            <person name="Suzuki K.-i.T."/>
            <person name="Hayashi T."/>
            <person name="Toyoda A."/>
            <person name="Oliveira C."/>
            <person name="Osipova E."/>
            <person name="Leigh N.D."/>
            <person name="Simon A."/>
            <person name="Yun M.H."/>
        </authorList>
    </citation>
    <scope>NUCLEOTIDE SEQUENCE</scope>
    <source>
        <strain evidence="2">20211129_DDA</strain>
        <tissue evidence="2">Liver</tissue>
    </source>
</reference>
<gene>
    <name evidence="2" type="ORF">NDU88_003837</name>
</gene>
<proteinExistence type="predicted"/>
<evidence type="ECO:0000313" key="2">
    <source>
        <dbReference type="EMBL" id="KAJ1178592.1"/>
    </source>
</evidence>
<keyword evidence="3" id="KW-1185">Reference proteome</keyword>
<evidence type="ECO:0000313" key="3">
    <source>
        <dbReference type="Proteomes" id="UP001066276"/>
    </source>
</evidence>
<feature type="region of interest" description="Disordered" evidence="1">
    <location>
        <begin position="1"/>
        <end position="24"/>
    </location>
</feature>
<dbReference type="EMBL" id="JANPWB010000006">
    <property type="protein sequence ID" value="KAJ1178592.1"/>
    <property type="molecule type" value="Genomic_DNA"/>
</dbReference>
<name>A0AAV7TSE5_PLEWA</name>
<feature type="compositionally biased region" description="Gly residues" evidence="1">
    <location>
        <begin position="79"/>
        <end position="90"/>
    </location>
</feature>
<sequence>MQSTAGCRNPGRGDSGEATEAQGPLERSSYLVLIRSAAAVPWIRARRDRRREPVDPWLASEEEACLEGGVALLRRRSRLGGGSGDRGGGPQRPFNTLGSQSPAGVSVGALADLQNAAQRG</sequence>
<dbReference type="AlphaFoldDB" id="A0AAV7TSE5"/>